<gene>
    <name evidence="1" type="ORF">VNO77_19075</name>
</gene>
<comment type="caution">
    <text evidence="1">The sequence shown here is derived from an EMBL/GenBank/DDBJ whole genome shotgun (WGS) entry which is preliminary data.</text>
</comment>
<reference evidence="1 2" key="1">
    <citation type="submission" date="2024-01" db="EMBL/GenBank/DDBJ databases">
        <title>The genomes of 5 underutilized Papilionoideae crops provide insights into root nodulation and disease resistanc.</title>
        <authorList>
            <person name="Jiang F."/>
        </authorList>
    </citation>
    <scope>NUCLEOTIDE SEQUENCE [LARGE SCALE GENOMIC DNA]</scope>
    <source>
        <strain evidence="1">LVBAO_FW01</strain>
        <tissue evidence="1">Leaves</tissue>
    </source>
</reference>
<proteinExistence type="predicted"/>
<keyword evidence="2" id="KW-1185">Reference proteome</keyword>
<protein>
    <submittedName>
        <fullName evidence="1">Uncharacterized protein</fullName>
    </submittedName>
</protein>
<evidence type="ECO:0000313" key="1">
    <source>
        <dbReference type="EMBL" id="KAK7338465.1"/>
    </source>
</evidence>
<name>A0AAN9QI76_CANGL</name>
<accession>A0AAN9QI76</accession>
<sequence>MGLAHPDESPLTSTNPDFSFGSWGFRHHGHGWAPQLLFAMAKPRVVRGAHGSTPAACDGSGLKSGATEPLRFVLLLKRASTSPATLAFVGGGLVVQLRGRVRHAGR</sequence>
<dbReference type="AlphaFoldDB" id="A0AAN9QI76"/>
<evidence type="ECO:0000313" key="2">
    <source>
        <dbReference type="Proteomes" id="UP001367508"/>
    </source>
</evidence>
<dbReference type="Proteomes" id="UP001367508">
    <property type="component" value="Unassembled WGS sequence"/>
</dbReference>
<organism evidence="1 2">
    <name type="scientific">Canavalia gladiata</name>
    <name type="common">Sword bean</name>
    <name type="synonym">Dolichos gladiatus</name>
    <dbReference type="NCBI Taxonomy" id="3824"/>
    <lineage>
        <taxon>Eukaryota</taxon>
        <taxon>Viridiplantae</taxon>
        <taxon>Streptophyta</taxon>
        <taxon>Embryophyta</taxon>
        <taxon>Tracheophyta</taxon>
        <taxon>Spermatophyta</taxon>
        <taxon>Magnoliopsida</taxon>
        <taxon>eudicotyledons</taxon>
        <taxon>Gunneridae</taxon>
        <taxon>Pentapetalae</taxon>
        <taxon>rosids</taxon>
        <taxon>fabids</taxon>
        <taxon>Fabales</taxon>
        <taxon>Fabaceae</taxon>
        <taxon>Papilionoideae</taxon>
        <taxon>50 kb inversion clade</taxon>
        <taxon>NPAAA clade</taxon>
        <taxon>indigoferoid/millettioid clade</taxon>
        <taxon>Phaseoleae</taxon>
        <taxon>Canavalia</taxon>
    </lineage>
</organism>
<dbReference type="EMBL" id="JAYMYQ010000004">
    <property type="protein sequence ID" value="KAK7338465.1"/>
    <property type="molecule type" value="Genomic_DNA"/>
</dbReference>